<feature type="transmembrane region" description="Helical" evidence="1">
    <location>
        <begin position="60"/>
        <end position="85"/>
    </location>
</feature>
<evidence type="ECO:0000313" key="3">
    <source>
        <dbReference type="EMBL" id="MPY12005.1"/>
    </source>
</evidence>
<accession>A0A7X1NSH9</accession>
<keyword evidence="1" id="KW-0812">Transmembrane</keyword>
<organism evidence="3 4">
    <name type="scientific">Arthrobacter bussei</name>
    <dbReference type="NCBI Taxonomy" id="2594179"/>
    <lineage>
        <taxon>Bacteria</taxon>
        <taxon>Bacillati</taxon>
        <taxon>Actinomycetota</taxon>
        <taxon>Actinomycetes</taxon>
        <taxon>Micrococcales</taxon>
        <taxon>Micrococcaceae</taxon>
        <taxon>Arthrobacter</taxon>
    </lineage>
</organism>
<dbReference type="AlphaFoldDB" id="A0A7X1NSH9"/>
<protein>
    <recommendedName>
        <fullName evidence="2">DUF6286 domain-containing protein</fullName>
    </recommendedName>
</protein>
<proteinExistence type="predicted"/>
<dbReference type="RefSeq" id="WP_152816869.1">
    <property type="nucleotide sequence ID" value="NZ_VJXX01000006.1"/>
</dbReference>
<keyword evidence="4" id="KW-1185">Reference proteome</keyword>
<dbReference type="Pfam" id="PF19803">
    <property type="entry name" value="DUF6286"/>
    <property type="match status" value="1"/>
</dbReference>
<sequence>MSSTPTRTLRRRPSRTVPATVTALVLVLGGAALAWAGIAGLTGDTTLAEGSLTAGSGLAWGSPALYAAVAVLTVLGLVLLFAALVPGRRTLLTAGSTWGGPEGTTTVLSRSAVERFAAARAEQIDGVSSARSSLRGSRLKLSVTTYLLSTDDLQQTVRNAVQSSVDDLGLESAPRVRTIIRTEHDD</sequence>
<dbReference type="EMBL" id="VJXX01000006">
    <property type="protein sequence ID" value="MPY12005.1"/>
    <property type="molecule type" value="Genomic_DNA"/>
</dbReference>
<keyword evidence="1" id="KW-1133">Transmembrane helix</keyword>
<evidence type="ECO:0000259" key="2">
    <source>
        <dbReference type="Pfam" id="PF19803"/>
    </source>
</evidence>
<dbReference type="OrthoDB" id="10010033at2"/>
<evidence type="ECO:0000313" key="4">
    <source>
        <dbReference type="Proteomes" id="UP000326464"/>
    </source>
</evidence>
<name>A0A7X1NSH9_9MICC</name>
<feature type="domain" description="DUF6286" evidence="2">
    <location>
        <begin position="74"/>
        <end position="179"/>
    </location>
</feature>
<comment type="caution">
    <text evidence="3">The sequence shown here is derived from an EMBL/GenBank/DDBJ whole genome shotgun (WGS) entry which is preliminary data.</text>
</comment>
<gene>
    <name evidence="3" type="ORF">FNH21_14980</name>
</gene>
<evidence type="ECO:0000256" key="1">
    <source>
        <dbReference type="SAM" id="Phobius"/>
    </source>
</evidence>
<dbReference type="Proteomes" id="UP000326464">
    <property type="component" value="Unassembled WGS sequence"/>
</dbReference>
<reference evidence="4" key="1">
    <citation type="submission" date="2019-07" db="EMBL/GenBank/DDBJ databases">
        <title>Arthrobacter KR32 sp. nov., isolated from mountain cheese made of cows milk.</title>
        <authorList>
            <person name="Flegler A."/>
        </authorList>
    </citation>
    <scope>NUCLEOTIDE SEQUENCE [LARGE SCALE GENOMIC DNA]</scope>
    <source>
        <strain evidence="4">KR32</strain>
    </source>
</reference>
<keyword evidence="1" id="KW-0472">Membrane</keyword>
<dbReference type="InterPro" id="IPR046253">
    <property type="entry name" value="DUF6286"/>
</dbReference>